<dbReference type="Pfam" id="PF19866">
    <property type="entry name" value="DUF6339"/>
    <property type="match status" value="1"/>
</dbReference>
<dbReference type="Proteomes" id="UP001592581">
    <property type="component" value="Unassembled WGS sequence"/>
</dbReference>
<gene>
    <name evidence="1" type="ORF">ABUW04_07060</name>
</gene>
<evidence type="ECO:0000313" key="2">
    <source>
        <dbReference type="Proteomes" id="UP001592581"/>
    </source>
</evidence>
<dbReference type="InterPro" id="IPR045920">
    <property type="entry name" value="DUF6339"/>
</dbReference>
<organism evidence="1 2">
    <name type="scientific">Streptacidiphilus jeojiensis</name>
    <dbReference type="NCBI Taxonomy" id="3229225"/>
    <lineage>
        <taxon>Bacteria</taxon>
        <taxon>Bacillati</taxon>
        <taxon>Actinomycetota</taxon>
        <taxon>Actinomycetes</taxon>
        <taxon>Kitasatosporales</taxon>
        <taxon>Streptomycetaceae</taxon>
        <taxon>Streptacidiphilus</taxon>
    </lineage>
</organism>
<keyword evidence="2" id="KW-1185">Reference proteome</keyword>
<dbReference type="RefSeq" id="WP_380563606.1">
    <property type="nucleotide sequence ID" value="NZ_JBEUKS010000002.1"/>
</dbReference>
<comment type="caution">
    <text evidence="1">The sequence shown here is derived from an EMBL/GenBank/DDBJ whole genome shotgun (WGS) entry which is preliminary data.</text>
</comment>
<dbReference type="EMBL" id="JBEUKS010000002">
    <property type="protein sequence ID" value="MFC1438014.1"/>
    <property type="molecule type" value="Genomic_DNA"/>
</dbReference>
<evidence type="ECO:0000313" key="1">
    <source>
        <dbReference type="EMBL" id="MFC1438014.1"/>
    </source>
</evidence>
<proteinExistence type="predicted"/>
<name>A0ABV6XJB0_9ACTN</name>
<accession>A0ABV6XJB0</accession>
<reference evidence="1 2" key="1">
    <citation type="submission" date="2024-06" db="EMBL/GenBank/DDBJ databases">
        <authorList>
            <person name="Lee S.D."/>
        </authorList>
    </citation>
    <scope>NUCLEOTIDE SEQUENCE [LARGE SCALE GENOMIC DNA]</scope>
    <source>
        <strain evidence="1 2">N1-10</strain>
    </source>
</reference>
<sequence>MTYLYPRLSPLEGRELITGYRSLTLEQIRFHAGTHRADAVAPTGGVPAGPQILAHLAKQVRTCAEMYGYPDTVGDARHVGFDRSTGALLREVMEIAPAEAAEPDVWTYMAVSLLPDVVFWRFGLANDERWIGTGIVRHTFARLWWQAHVLRVVHDGVPDYTLANSLPENELNQIFERRSIGGNPPLARALARALSHPESNRLGVPRRYLVRDAPKRVRRLMAFTSFLGMAEETVDSRVWQTLRESAAAFQNSEGAG</sequence>
<protein>
    <submittedName>
        <fullName evidence="1">DUF6339 family protein</fullName>
    </submittedName>
</protein>